<feature type="domain" description="DCD" evidence="1">
    <location>
        <begin position="157"/>
        <end position="283"/>
    </location>
</feature>
<reference evidence="2" key="1">
    <citation type="submission" date="2023-05" db="EMBL/GenBank/DDBJ databases">
        <title>Nepenthes gracilis genome sequencing.</title>
        <authorList>
            <person name="Fukushima K."/>
        </authorList>
    </citation>
    <scope>NUCLEOTIDE SEQUENCE</scope>
    <source>
        <strain evidence="2">SING2019-196</strain>
    </source>
</reference>
<evidence type="ECO:0000313" key="2">
    <source>
        <dbReference type="EMBL" id="GMH15076.1"/>
    </source>
</evidence>
<accession>A0AAD3XST4</accession>
<keyword evidence="3" id="KW-1185">Reference proteome</keyword>
<dbReference type="EMBL" id="BSYO01000015">
    <property type="protein sequence ID" value="GMH15076.1"/>
    <property type="molecule type" value="Genomic_DNA"/>
</dbReference>
<gene>
    <name evidence="2" type="ORF">Nepgr_016917</name>
</gene>
<dbReference type="SMART" id="SM00767">
    <property type="entry name" value="DCD"/>
    <property type="match status" value="1"/>
</dbReference>
<dbReference type="Pfam" id="PF10539">
    <property type="entry name" value="Dev_Cell_Death"/>
    <property type="match status" value="1"/>
</dbReference>
<sequence>MLLFAALIQVQSLPYPCLVAPDPADSLSGPDSHVPLSLSNLQLPKPNKSPNPRWPIAASVVAAAPTFTYRNFFPLRRLSMVKRKGKKPSNKVLDRRKKDRYLKKNKKKAPAPTIDSAVVVGEASTSGTVDHASHVACAIAQEQAPKIVKNEERGDEENISGFIFMCNGKTKPECYRYRVFGLPAGKVDVVEKIKPGTMLFLFDFDLKLLYGMYMATSRGKLGLEPEAFSGKFPAQVRFEIYKDCLPLPESSFKHAIRGNYQGIKFRQELTGKQVEVLRSLFRSMNDPSPGSVATCYVNAAPRPLLGAPIVVEHNQLPARLPLTRDPYNPPRAHHMLAPSSDPGSAEPAPLMFDHYGYPTHVPHVQSLLDPRQQIVHQLPYQHHSIPYYGAETHTPYVPDHPALSVQYPYGSYVDSTGIFVSGTKYHASQIPREGEIVSRPGNAADYCRSQTVFPASASYGSTLQAQTAGAPQYFPLPQAHALGEIASSSQVSYYAAPTYEDPSWVHASSRFSEGNVPVSSRYSFAGVTPTYR</sequence>
<evidence type="ECO:0000259" key="1">
    <source>
        <dbReference type="PROSITE" id="PS51222"/>
    </source>
</evidence>
<organism evidence="2 3">
    <name type="scientific">Nepenthes gracilis</name>
    <name type="common">Slender pitcher plant</name>
    <dbReference type="NCBI Taxonomy" id="150966"/>
    <lineage>
        <taxon>Eukaryota</taxon>
        <taxon>Viridiplantae</taxon>
        <taxon>Streptophyta</taxon>
        <taxon>Embryophyta</taxon>
        <taxon>Tracheophyta</taxon>
        <taxon>Spermatophyta</taxon>
        <taxon>Magnoliopsida</taxon>
        <taxon>eudicotyledons</taxon>
        <taxon>Gunneridae</taxon>
        <taxon>Pentapetalae</taxon>
        <taxon>Caryophyllales</taxon>
        <taxon>Nepenthaceae</taxon>
        <taxon>Nepenthes</taxon>
    </lineage>
</organism>
<proteinExistence type="predicted"/>
<dbReference type="PROSITE" id="PS51222">
    <property type="entry name" value="DCD"/>
    <property type="match status" value="1"/>
</dbReference>
<dbReference type="InterPro" id="IPR013989">
    <property type="entry name" value="Dev_and_cell_death_domain"/>
</dbReference>
<name>A0AAD3XST4_NEPGR</name>
<evidence type="ECO:0000313" key="3">
    <source>
        <dbReference type="Proteomes" id="UP001279734"/>
    </source>
</evidence>
<dbReference type="PANTHER" id="PTHR46444:SF19">
    <property type="entry name" value="OS02G0745600 PROTEIN"/>
    <property type="match status" value="1"/>
</dbReference>
<dbReference type="AlphaFoldDB" id="A0AAD3XST4"/>
<dbReference type="PANTHER" id="PTHR46444">
    <property type="entry name" value="DCD (DEVELOPMENT AND CELL DEATH) DOMAIN PROTEIN-RELATED"/>
    <property type="match status" value="1"/>
</dbReference>
<protein>
    <recommendedName>
        <fullName evidence="1">DCD domain-containing protein</fullName>
    </recommendedName>
</protein>
<comment type="caution">
    <text evidence="2">The sequence shown here is derived from an EMBL/GenBank/DDBJ whole genome shotgun (WGS) entry which is preliminary data.</text>
</comment>
<dbReference type="Proteomes" id="UP001279734">
    <property type="component" value="Unassembled WGS sequence"/>
</dbReference>